<keyword evidence="3" id="KW-1185">Reference proteome</keyword>
<reference evidence="3" key="1">
    <citation type="journal article" date="2019" name="Int. J. Syst. Evol. Microbiol.">
        <title>The Global Catalogue of Microorganisms (GCM) 10K type strain sequencing project: providing services to taxonomists for standard genome sequencing and annotation.</title>
        <authorList>
            <consortium name="The Broad Institute Genomics Platform"/>
            <consortium name="The Broad Institute Genome Sequencing Center for Infectious Disease"/>
            <person name="Wu L."/>
            <person name="Ma J."/>
        </authorList>
    </citation>
    <scope>NUCLEOTIDE SEQUENCE [LARGE SCALE GENOMIC DNA]</scope>
    <source>
        <strain evidence="3">KCTC 52606</strain>
    </source>
</reference>
<dbReference type="InterPro" id="IPR004360">
    <property type="entry name" value="Glyas_Fos-R_dOase_dom"/>
</dbReference>
<protein>
    <submittedName>
        <fullName evidence="2">VOC family protein</fullName>
    </submittedName>
</protein>
<dbReference type="Pfam" id="PF00903">
    <property type="entry name" value="Glyoxalase"/>
    <property type="match status" value="1"/>
</dbReference>
<accession>A0ABV7EDX2</accession>
<organism evidence="2 3">
    <name type="scientific">Alteraurantiacibacter lauratis</name>
    <dbReference type="NCBI Taxonomy" id="2054627"/>
    <lineage>
        <taxon>Bacteria</taxon>
        <taxon>Pseudomonadati</taxon>
        <taxon>Pseudomonadota</taxon>
        <taxon>Alphaproteobacteria</taxon>
        <taxon>Sphingomonadales</taxon>
        <taxon>Erythrobacteraceae</taxon>
        <taxon>Alteraurantiacibacter</taxon>
    </lineage>
</organism>
<feature type="domain" description="VOC" evidence="1">
    <location>
        <begin position="7"/>
        <end position="128"/>
    </location>
</feature>
<sequence>MGNAAVSFRFVKLHVADMAEALAFWQAAFGFAVQATYDEPDFLEHVLAAAGDANGLSLMLVQPKPGAPLVPGNAHGPLGLVCDDIAAAQQRALAAGARGTMPITQVAPGVRVCLLETPQGHAVELVQIIT</sequence>
<dbReference type="Proteomes" id="UP001595378">
    <property type="component" value="Unassembled WGS sequence"/>
</dbReference>
<evidence type="ECO:0000313" key="2">
    <source>
        <dbReference type="EMBL" id="MFC3100803.1"/>
    </source>
</evidence>
<evidence type="ECO:0000259" key="1">
    <source>
        <dbReference type="PROSITE" id="PS51819"/>
    </source>
</evidence>
<dbReference type="Gene3D" id="3.10.180.10">
    <property type="entry name" value="2,3-Dihydroxybiphenyl 1,2-Dioxygenase, domain 1"/>
    <property type="match status" value="1"/>
</dbReference>
<dbReference type="RefSeq" id="WP_336920454.1">
    <property type="nucleotide sequence ID" value="NZ_JBANRN010000017.1"/>
</dbReference>
<comment type="caution">
    <text evidence="2">The sequence shown here is derived from an EMBL/GenBank/DDBJ whole genome shotgun (WGS) entry which is preliminary data.</text>
</comment>
<dbReference type="EMBL" id="JBHRSU010000027">
    <property type="protein sequence ID" value="MFC3100803.1"/>
    <property type="molecule type" value="Genomic_DNA"/>
</dbReference>
<proteinExistence type="predicted"/>
<dbReference type="SUPFAM" id="SSF54593">
    <property type="entry name" value="Glyoxalase/Bleomycin resistance protein/Dihydroxybiphenyl dioxygenase"/>
    <property type="match status" value="1"/>
</dbReference>
<dbReference type="InterPro" id="IPR037523">
    <property type="entry name" value="VOC_core"/>
</dbReference>
<dbReference type="PROSITE" id="PS51819">
    <property type="entry name" value="VOC"/>
    <property type="match status" value="1"/>
</dbReference>
<dbReference type="CDD" id="cd06587">
    <property type="entry name" value="VOC"/>
    <property type="match status" value="1"/>
</dbReference>
<dbReference type="InterPro" id="IPR029068">
    <property type="entry name" value="Glyas_Bleomycin-R_OHBP_Dase"/>
</dbReference>
<evidence type="ECO:0000313" key="3">
    <source>
        <dbReference type="Proteomes" id="UP001595378"/>
    </source>
</evidence>
<gene>
    <name evidence="2" type="ORF">ACFODK_07880</name>
</gene>
<name>A0ABV7EDX2_9SPHN</name>